<dbReference type="EMBL" id="BOVJ01000017">
    <property type="protein sequence ID" value="GIQ62023.1"/>
    <property type="molecule type" value="Genomic_DNA"/>
</dbReference>
<organism evidence="3 4">
    <name type="scientific">Paenibacillus cisolokensis</name>
    <dbReference type="NCBI Taxonomy" id="1658519"/>
    <lineage>
        <taxon>Bacteria</taxon>
        <taxon>Bacillati</taxon>
        <taxon>Bacillota</taxon>
        <taxon>Bacilli</taxon>
        <taxon>Bacillales</taxon>
        <taxon>Paenibacillaceae</taxon>
        <taxon>Paenibacillus</taxon>
    </lineage>
</organism>
<dbReference type="InterPro" id="IPR023631">
    <property type="entry name" value="Amidase_dom"/>
</dbReference>
<protein>
    <recommendedName>
        <fullName evidence="2">SLH domain-containing protein</fullName>
    </recommendedName>
</protein>
<dbReference type="InterPro" id="IPR001119">
    <property type="entry name" value="SLH_dom"/>
</dbReference>
<dbReference type="Gene3D" id="3.90.1300.10">
    <property type="entry name" value="Amidase signature (AS) domain"/>
    <property type="match status" value="1"/>
</dbReference>
<evidence type="ECO:0000259" key="2">
    <source>
        <dbReference type="PROSITE" id="PS51272"/>
    </source>
</evidence>
<reference evidence="3 4" key="1">
    <citation type="submission" date="2021-04" db="EMBL/GenBank/DDBJ databases">
        <title>Draft genome sequence of Paenibacillus cisolokensis, LC2-13A.</title>
        <authorList>
            <person name="Uke A."/>
            <person name="Chhe C."/>
            <person name="Baramee S."/>
            <person name="Kosugi A."/>
        </authorList>
    </citation>
    <scope>NUCLEOTIDE SEQUENCE [LARGE SCALE GENOMIC DNA]</scope>
    <source>
        <strain evidence="3 4">LC2-13A</strain>
    </source>
</reference>
<dbReference type="PANTHER" id="PTHR42678:SF5">
    <property type="entry name" value="GLUTAMYL-TRNA(GLN) AMIDOTRANSFERASE SUBUNIT A"/>
    <property type="match status" value="1"/>
</dbReference>
<comment type="caution">
    <text evidence="3">The sequence shown here is derived from an EMBL/GenBank/DDBJ whole genome shotgun (WGS) entry which is preliminary data.</text>
</comment>
<dbReference type="Pfam" id="PF01425">
    <property type="entry name" value="Amidase"/>
    <property type="match status" value="1"/>
</dbReference>
<dbReference type="InterPro" id="IPR036928">
    <property type="entry name" value="AS_sf"/>
</dbReference>
<evidence type="ECO:0000256" key="1">
    <source>
        <dbReference type="SAM" id="SignalP"/>
    </source>
</evidence>
<gene>
    <name evidence="3" type="ORF">PACILC2_05910</name>
</gene>
<evidence type="ECO:0000313" key="3">
    <source>
        <dbReference type="EMBL" id="GIQ62023.1"/>
    </source>
</evidence>
<keyword evidence="4" id="KW-1185">Reference proteome</keyword>
<dbReference type="SUPFAM" id="SSF75304">
    <property type="entry name" value="Amidase signature (AS) enzymes"/>
    <property type="match status" value="1"/>
</dbReference>
<dbReference type="Proteomes" id="UP000680304">
    <property type="component" value="Unassembled WGS sequence"/>
</dbReference>
<feature type="signal peptide" evidence="1">
    <location>
        <begin position="1"/>
        <end position="31"/>
    </location>
</feature>
<proteinExistence type="predicted"/>
<feature type="chain" id="PRO_5046579838" description="SLH domain-containing protein" evidence="1">
    <location>
        <begin position="32"/>
        <end position="413"/>
    </location>
</feature>
<evidence type="ECO:0000313" key="4">
    <source>
        <dbReference type="Proteomes" id="UP000680304"/>
    </source>
</evidence>
<keyword evidence="1" id="KW-0732">Signal</keyword>
<sequence length="413" mass="44937">MEELRKIWTRTLSLLLAFTLMLVSLAAPVQAASPASAPYSPELAAFLEQDWAPEGYITPANGHETLRQSEFAELLNDAADAAGTDLRFLTLSDQDTVKRETAAAILDQAVDVPYIGRNVFTDIPQSGPDASSIGTVVTSGLMKGVSGHRFGYGKPLSRSEAAVVAYRLYLYLQPFNPVEATIADIQTAMTAGRLTAEQLVELYLDRIERYDKQGPKLNSIIRINDKALEIARALDEERAKTGPRGPLHGIPVIVKDNFDTADIPTTGGSLALKDSIPPDDAFQVKKLKEAGAIILAKANLHEFAFGYTTVSSAGGQTLNPYDPTRVPGGSSGGTGLPWPQAWAPSAWAPIPAVPSACRLLLTAWSAFGRRSACRAGTALCRWRLRRIRAVRSHGRWRTPQPFWTRRSVTTRRT</sequence>
<dbReference type="PANTHER" id="PTHR42678">
    <property type="entry name" value="AMIDASE"/>
    <property type="match status" value="1"/>
</dbReference>
<dbReference type="PROSITE" id="PS51272">
    <property type="entry name" value="SLH"/>
    <property type="match status" value="1"/>
</dbReference>
<feature type="domain" description="SLH" evidence="2">
    <location>
        <begin position="116"/>
        <end position="179"/>
    </location>
</feature>
<accession>A0ABQ4N1H1</accession>
<name>A0ABQ4N1H1_9BACL</name>